<evidence type="ECO:0008006" key="4">
    <source>
        <dbReference type="Google" id="ProtNLM"/>
    </source>
</evidence>
<keyword evidence="1" id="KW-0812">Transmembrane</keyword>
<accession>A0A2S6MYC6</accession>
<dbReference type="OrthoDB" id="7238679at2"/>
<feature type="transmembrane region" description="Helical" evidence="1">
    <location>
        <begin position="89"/>
        <end position="111"/>
    </location>
</feature>
<protein>
    <recommendedName>
        <fullName evidence="4">Glycosyltransferase RgtA/B/C/D-like domain-containing protein</fullName>
    </recommendedName>
</protein>
<dbReference type="AlphaFoldDB" id="A0A2S6MYC6"/>
<feature type="transmembrane region" description="Helical" evidence="1">
    <location>
        <begin position="411"/>
        <end position="432"/>
    </location>
</feature>
<gene>
    <name evidence="2" type="ORF">CCS01_27810</name>
</gene>
<dbReference type="RefSeq" id="WP_104522086.1">
    <property type="nucleotide sequence ID" value="NZ_NHRY01000260.1"/>
</dbReference>
<evidence type="ECO:0000256" key="1">
    <source>
        <dbReference type="SAM" id="Phobius"/>
    </source>
</evidence>
<feature type="transmembrane region" description="Helical" evidence="1">
    <location>
        <begin position="384"/>
        <end position="404"/>
    </location>
</feature>
<evidence type="ECO:0000313" key="3">
    <source>
        <dbReference type="Proteomes" id="UP000239724"/>
    </source>
</evidence>
<feature type="transmembrane region" description="Helical" evidence="1">
    <location>
        <begin position="56"/>
        <end position="82"/>
    </location>
</feature>
<feature type="transmembrane region" description="Helical" evidence="1">
    <location>
        <begin position="210"/>
        <end position="231"/>
    </location>
</feature>
<dbReference type="EMBL" id="NHRY01000260">
    <property type="protein sequence ID" value="PPQ27356.1"/>
    <property type="molecule type" value="Genomic_DNA"/>
</dbReference>
<evidence type="ECO:0000313" key="2">
    <source>
        <dbReference type="EMBL" id="PPQ27356.1"/>
    </source>
</evidence>
<feature type="transmembrane region" description="Helical" evidence="1">
    <location>
        <begin position="117"/>
        <end position="137"/>
    </location>
</feature>
<sequence length="461" mass="49079">MATDRAAVLSVPAAAAMLLWPALWNGYPIVFADTGTYLSQAIHRYAGWDRPVFYSLFMLPLHATVTTWPVIVVQALLAAWVLRLACRALAPGLSETVFLALVAAVSLGTWLPWLACTLMPDVFTPLLVLALCLLALVPERLRRWERVTLAGLASFMIACQLSSLPLAATLAGLLLVLRRVVPPWRPVTTAGRNPGHPPPTVEARMAGRRIWHLTLLPVGLAILALCAVNLAAHGRFAIAPFGNVFLLARVLYDGPGLAVLRRDCPAAGWRLCGFLDRMPPTSDDFLWEPDSPLYLAGGPKAVSREAGAIIAATIAADAAGVARAALANTLAQLARFASGDGLGPWPIQVTPWIARDFPPAERAAYATARQQRGRLAVPPVLAKVHRAAALAGVAACLLLLPVALRRRAACAGFLAAVLSVLPVGAAITGALSGPHDRYQARVMWLPPFVAAVSLLSLRRPP</sequence>
<organism evidence="2 3">
    <name type="scientific">Rhodopila globiformis</name>
    <name type="common">Rhodopseudomonas globiformis</name>
    <dbReference type="NCBI Taxonomy" id="1071"/>
    <lineage>
        <taxon>Bacteria</taxon>
        <taxon>Pseudomonadati</taxon>
        <taxon>Pseudomonadota</taxon>
        <taxon>Alphaproteobacteria</taxon>
        <taxon>Acetobacterales</taxon>
        <taxon>Acetobacteraceae</taxon>
        <taxon>Rhodopila</taxon>
    </lineage>
</organism>
<keyword evidence="1" id="KW-0472">Membrane</keyword>
<comment type="caution">
    <text evidence="2">The sequence shown here is derived from an EMBL/GenBank/DDBJ whole genome shotgun (WGS) entry which is preliminary data.</text>
</comment>
<proteinExistence type="predicted"/>
<keyword evidence="1" id="KW-1133">Transmembrane helix</keyword>
<keyword evidence="3" id="KW-1185">Reference proteome</keyword>
<reference evidence="2 3" key="1">
    <citation type="journal article" date="2018" name="Arch. Microbiol.">
        <title>New insights into the metabolic potential of the phototrophic purple bacterium Rhodopila globiformis DSM 161(T) from its draft genome sequence and evidence for a vanadium-dependent nitrogenase.</title>
        <authorList>
            <person name="Imhoff J.F."/>
            <person name="Rahn T."/>
            <person name="Kunzel S."/>
            <person name="Neulinger S.C."/>
        </authorList>
    </citation>
    <scope>NUCLEOTIDE SEQUENCE [LARGE SCALE GENOMIC DNA]</scope>
    <source>
        <strain evidence="2 3">DSM 161</strain>
    </source>
</reference>
<dbReference type="Proteomes" id="UP000239724">
    <property type="component" value="Unassembled WGS sequence"/>
</dbReference>
<feature type="transmembrane region" description="Helical" evidence="1">
    <location>
        <begin position="438"/>
        <end position="457"/>
    </location>
</feature>
<name>A0A2S6MYC6_RHOGL</name>